<organism evidence="1 2">
    <name type="scientific">Caerostris darwini</name>
    <dbReference type="NCBI Taxonomy" id="1538125"/>
    <lineage>
        <taxon>Eukaryota</taxon>
        <taxon>Metazoa</taxon>
        <taxon>Ecdysozoa</taxon>
        <taxon>Arthropoda</taxon>
        <taxon>Chelicerata</taxon>
        <taxon>Arachnida</taxon>
        <taxon>Araneae</taxon>
        <taxon>Araneomorphae</taxon>
        <taxon>Entelegynae</taxon>
        <taxon>Araneoidea</taxon>
        <taxon>Araneidae</taxon>
        <taxon>Caerostris</taxon>
    </lineage>
</organism>
<accession>A0AAV4VV92</accession>
<comment type="caution">
    <text evidence="1">The sequence shown here is derived from an EMBL/GenBank/DDBJ whole genome shotgun (WGS) entry which is preliminary data.</text>
</comment>
<dbReference type="EMBL" id="BPLQ01013633">
    <property type="protein sequence ID" value="GIY73634.1"/>
    <property type="molecule type" value="Genomic_DNA"/>
</dbReference>
<keyword evidence="2" id="KW-1185">Reference proteome</keyword>
<dbReference type="Proteomes" id="UP001054837">
    <property type="component" value="Unassembled WGS sequence"/>
</dbReference>
<protein>
    <submittedName>
        <fullName evidence="1">Uncharacterized protein</fullName>
    </submittedName>
</protein>
<name>A0AAV4VV92_9ARAC</name>
<dbReference type="AlphaFoldDB" id="A0AAV4VV92"/>
<evidence type="ECO:0000313" key="2">
    <source>
        <dbReference type="Proteomes" id="UP001054837"/>
    </source>
</evidence>
<sequence length="189" mass="21278">MVFRLIFLNSKTPCANYQAIPCLFPIVKLYNNNTATKPPASDKKIDDWKISTILSKKTTSTASNQNRAVKTNRKSVFPNQTRRKTSPTRAGIKTSGTCRAKQFHLLPPLTDTRVSRRRQPKPPPVFILVNARLFRNGAFFNTSGERRSSSGEEEKEIWFVFAMVDVSLDALDVYAVKVVCSSTLHLVVD</sequence>
<reference evidence="1 2" key="1">
    <citation type="submission" date="2021-06" db="EMBL/GenBank/DDBJ databases">
        <title>Caerostris darwini draft genome.</title>
        <authorList>
            <person name="Kono N."/>
            <person name="Arakawa K."/>
        </authorList>
    </citation>
    <scope>NUCLEOTIDE SEQUENCE [LARGE SCALE GENOMIC DNA]</scope>
</reference>
<proteinExistence type="predicted"/>
<gene>
    <name evidence="1" type="ORF">CDAR_186501</name>
</gene>
<evidence type="ECO:0000313" key="1">
    <source>
        <dbReference type="EMBL" id="GIY73634.1"/>
    </source>
</evidence>